<dbReference type="AlphaFoldDB" id="A0A7J0EG61"/>
<proteinExistence type="predicted"/>
<dbReference type="EMBL" id="BJWL01000004">
    <property type="protein sequence ID" value="GFY85453.1"/>
    <property type="molecule type" value="Genomic_DNA"/>
</dbReference>
<sequence>MISATIAARTQGGRSRLEALVTRRGRQPQRLPLPQLVPSFLATACNGTWERRIQENKMGYFFQILVTALMHQLYKQPRLPQELGGFWGDISNEKDNIDIRRFPVHGLIRMEALHEF</sequence>
<dbReference type="Proteomes" id="UP000585474">
    <property type="component" value="Unassembled WGS sequence"/>
</dbReference>
<reference evidence="1 2" key="1">
    <citation type="submission" date="2019-07" db="EMBL/GenBank/DDBJ databases">
        <title>De Novo Assembly of kiwifruit Actinidia rufa.</title>
        <authorList>
            <person name="Sugita-Konishi S."/>
            <person name="Sato K."/>
            <person name="Mori E."/>
            <person name="Abe Y."/>
            <person name="Kisaki G."/>
            <person name="Hamano K."/>
            <person name="Suezawa K."/>
            <person name="Otani M."/>
            <person name="Fukuda T."/>
            <person name="Manabe T."/>
            <person name="Gomi K."/>
            <person name="Tabuchi M."/>
            <person name="Akimitsu K."/>
            <person name="Kataoka I."/>
        </authorList>
    </citation>
    <scope>NUCLEOTIDE SEQUENCE [LARGE SCALE GENOMIC DNA]</scope>
    <source>
        <strain evidence="2">cv. Fuchu</strain>
    </source>
</reference>
<accession>A0A7J0EG61</accession>
<comment type="caution">
    <text evidence="1">The sequence shown here is derived from an EMBL/GenBank/DDBJ whole genome shotgun (WGS) entry which is preliminary data.</text>
</comment>
<evidence type="ECO:0000313" key="1">
    <source>
        <dbReference type="EMBL" id="GFY85453.1"/>
    </source>
</evidence>
<protein>
    <submittedName>
        <fullName evidence="1">Uncharacterized protein</fullName>
    </submittedName>
</protein>
<name>A0A7J0EG61_9ERIC</name>
<gene>
    <name evidence="1" type="ORF">Acr_04g0001910</name>
</gene>
<keyword evidence="2" id="KW-1185">Reference proteome</keyword>
<evidence type="ECO:0000313" key="2">
    <source>
        <dbReference type="Proteomes" id="UP000585474"/>
    </source>
</evidence>
<organism evidence="1 2">
    <name type="scientific">Actinidia rufa</name>
    <dbReference type="NCBI Taxonomy" id="165716"/>
    <lineage>
        <taxon>Eukaryota</taxon>
        <taxon>Viridiplantae</taxon>
        <taxon>Streptophyta</taxon>
        <taxon>Embryophyta</taxon>
        <taxon>Tracheophyta</taxon>
        <taxon>Spermatophyta</taxon>
        <taxon>Magnoliopsida</taxon>
        <taxon>eudicotyledons</taxon>
        <taxon>Gunneridae</taxon>
        <taxon>Pentapetalae</taxon>
        <taxon>asterids</taxon>
        <taxon>Ericales</taxon>
        <taxon>Actinidiaceae</taxon>
        <taxon>Actinidia</taxon>
    </lineage>
</organism>